<dbReference type="AlphaFoldDB" id="A0AAD9LXY5"/>
<reference evidence="2" key="1">
    <citation type="submission" date="2021-06" db="EMBL/GenBank/DDBJ databases">
        <title>Comparative genomics, transcriptomics and evolutionary studies reveal genomic signatures of adaptation to plant cell wall in hemibiotrophic fungi.</title>
        <authorList>
            <consortium name="DOE Joint Genome Institute"/>
            <person name="Baroncelli R."/>
            <person name="Diaz J.F."/>
            <person name="Benocci T."/>
            <person name="Peng M."/>
            <person name="Battaglia E."/>
            <person name="Haridas S."/>
            <person name="Andreopoulos W."/>
            <person name="Labutti K."/>
            <person name="Pangilinan J."/>
            <person name="Floch G.L."/>
            <person name="Makela M.R."/>
            <person name="Henrissat B."/>
            <person name="Grigoriev I.V."/>
            <person name="Crouch J.A."/>
            <person name="De Vries R.P."/>
            <person name="Sukno S.A."/>
            <person name="Thon M.R."/>
        </authorList>
    </citation>
    <scope>NUCLEOTIDE SEQUENCE</scope>
    <source>
        <strain evidence="2">MAFF235873</strain>
    </source>
</reference>
<dbReference type="EMBL" id="MU843055">
    <property type="protein sequence ID" value="KAK2022198.1"/>
    <property type="molecule type" value="Genomic_DNA"/>
</dbReference>
<feature type="transmembrane region" description="Helical" evidence="1">
    <location>
        <begin position="278"/>
        <end position="301"/>
    </location>
</feature>
<evidence type="ECO:0000313" key="3">
    <source>
        <dbReference type="Proteomes" id="UP001232148"/>
    </source>
</evidence>
<feature type="transmembrane region" description="Helical" evidence="1">
    <location>
        <begin position="308"/>
        <end position="330"/>
    </location>
</feature>
<keyword evidence="3" id="KW-1185">Reference proteome</keyword>
<organism evidence="2 3">
    <name type="scientific">Colletotrichum zoysiae</name>
    <dbReference type="NCBI Taxonomy" id="1216348"/>
    <lineage>
        <taxon>Eukaryota</taxon>
        <taxon>Fungi</taxon>
        <taxon>Dikarya</taxon>
        <taxon>Ascomycota</taxon>
        <taxon>Pezizomycotina</taxon>
        <taxon>Sordariomycetes</taxon>
        <taxon>Hypocreomycetidae</taxon>
        <taxon>Glomerellales</taxon>
        <taxon>Glomerellaceae</taxon>
        <taxon>Colletotrichum</taxon>
        <taxon>Colletotrichum graminicola species complex</taxon>
    </lineage>
</organism>
<keyword evidence="1" id="KW-1133">Transmembrane helix</keyword>
<sequence>MRAAEDLETTQPQAVAYIVNTCYTHDGESSQDTRLREKDVVIGGPAGSAQDRGDDASRLEVSAMEGEPMRELKWKLEVLGMASVPHDRSSRPTLRRAVTCIQNAADRWRRRKPVDISPDLTAGRIEWRCDPRRRPDQASSKRHSFVLLCIPFMRWGTKAHQPDVCAVRSDQAFFRLLRASHAAYRTQHLWSRLKRLVSISQSPFLPVGAGFDHESAETEPPVGANLMMHLFENPDHADILPVLFRRIPRKTRARLEACPVKGSSVGWGVQYVEAPDGLYVFVFGCLGFLGCLAVSVAWTVVKHDIQGGFAIGGFALAFVIFCGGMLHSYAA</sequence>
<comment type="caution">
    <text evidence="2">The sequence shown here is derived from an EMBL/GenBank/DDBJ whole genome shotgun (WGS) entry which is preliminary data.</text>
</comment>
<keyword evidence="1" id="KW-0812">Transmembrane</keyword>
<accession>A0AAD9LXY5</accession>
<keyword evidence="1" id="KW-0472">Membrane</keyword>
<proteinExistence type="predicted"/>
<evidence type="ECO:0000313" key="2">
    <source>
        <dbReference type="EMBL" id="KAK2022198.1"/>
    </source>
</evidence>
<name>A0AAD9LXY5_9PEZI</name>
<protein>
    <submittedName>
        <fullName evidence="2">Uncharacterized protein</fullName>
    </submittedName>
</protein>
<dbReference type="Proteomes" id="UP001232148">
    <property type="component" value="Unassembled WGS sequence"/>
</dbReference>
<gene>
    <name evidence="2" type="ORF">LX32DRAFT_603295</name>
</gene>
<evidence type="ECO:0000256" key="1">
    <source>
        <dbReference type="SAM" id="Phobius"/>
    </source>
</evidence>